<evidence type="ECO:0000256" key="1">
    <source>
        <dbReference type="SAM" id="MobiDB-lite"/>
    </source>
</evidence>
<dbReference type="AlphaFoldDB" id="A0A3N2RWC1"/>
<protein>
    <submittedName>
        <fullName evidence="2">Uncharacterized protein</fullName>
    </submittedName>
</protein>
<feature type="region of interest" description="Disordered" evidence="1">
    <location>
        <begin position="234"/>
        <end position="293"/>
    </location>
</feature>
<feature type="compositionally biased region" description="Polar residues" evidence="1">
    <location>
        <begin position="409"/>
        <end position="421"/>
    </location>
</feature>
<sequence>MGDQRLAASSPNKDFIFLTGESNQYSLNTPTNNNNQGTLINTLESLNITFTNGKSISGSNGIDNIIYGNGTSHAVANKTPASSITENITKSTTTLSVDINVSLVSADEAHMLTSIILTAAGGLPDNIIFKGEGLTNVSYADGSYTLTFEPGTTDFNGSMTVTFPGDTASLGGISLTVDSNAGELGSNSFTFDSESGLEYESSTLDSELTLQSTDVYESDHNAELAMSADQHSDHYEAEHTEDVSLPSTEETDQSTSHDASETVDNIESPDGQEHLGSESLAADDNTHTDSDTHNSATFVAEHESLDTSTDEPNLNPIQLETTSSDTELNLLVDNIGDDHSEWNLSHDENSGASNHINHSDYSVMVDNGEPLALEDIISDESHQDSPDHLLPQASPVPVDYADNAGSEPSEGTDNSWVSHDTSQVEDLIAKPEVES</sequence>
<proteinExistence type="predicted"/>
<feature type="region of interest" description="Disordered" evidence="1">
    <location>
        <begin position="380"/>
        <end position="435"/>
    </location>
</feature>
<dbReference type="Proteomes" id="UP000268051">
    <property type="component" value="Unassembled WGS sequence"/>
</dbReference>
<accession>A0A3N2RWC1</accession>
<name>A0A3N2RWC1_9ENTR</name>
<evidence type="ECO:0000313" key="2">
    <source>
        <dbReference type="EMBL" id="ROU11621.1"/>
    </source>
</evidence>
<dbReference type="EMBL" id="RHFN01000022">
    <property type="protein sequence ID" value="ROU11621.1"/>
    <property type="molecule type" value="Genomic_DNA"/>
</dbReference>
<organism evidence="2 3">
    <name type="scientific">Kluyvera ascorbata</name>
    <dbReference type="NCBI Taxonomy" id="51288"/>
    <lineage>
        <taxon>Bacteria</taxon>
        <taxon>Pseudomonadati</taxon>
        <taxon>Pseudomonadota</taxon>
        <taxon>Gammaproteobacteria</taxon>
        <taxon>Enterobacterales</taxon>
        <taxon>Enterobacteriaceae</taxon>
        <taxon>Kluyvera</taxon>
    </lineage>
</organism>
<reference evidence="2 3" key="1">
    <citation type="submission" date="2018-10" db="EMBL/GenBank/DDBJ databases">
        <title>Horizontal transference of carbapenem resistance between Klebsiella pneumoniae and Kluyvera ascorbata during abdominal infection: a case report.</title>
        <authorList>
            <person name="Raro O.H.F."/>
            <person name="Lima-Morales D."/>
            <person name="Barth A.L."/>
            <person name="Paim T.G.S."/>
            <person name="Mott M.P."/>
            <person name="Riche C.V.W."/>
            <person name="Teixeira U.F."/>
            <person name="Waechter F."/>
            <person name="Dias C.A.G."/>
        </authorList>
    </citation>
    <scope>NUCLEOTIDE SEQUENCE [LARGE SCALE GENOMIC DNA]</scope>
    <source>
        <strain evidence="2 3">OT2</strain>
    </source>
</reference>
<comment type="caution">
    <text evidence="2">The sequence shown here is derived from an EMBL/GenBank/DDBJ whole genome shotgun (WGS) entry which is preliminary data.</text>
</comment>
<feature type="compositionally biased region" description="Polar residues" evidence="1">
    <location>
        <begin position="245"/>
        <end position="265"/>
    </location>
</feature>
<gene>
    <name evidence="2" type="ORF">EB837_18340</name>
</gene>
<dbReference type="RefSeq" id="WP_123652168.1">
    <property type="nucleotide sequence ID" value="NZ_RHFN01000022.1"/>
</dbReference>
<evidence type="ECO:0000313" key="3">
    <source>
        <dbReference type="Proteomes" id="UP000268051"/>
    </source>
</evidence>